<keyword evidence="12" id="KW-0732">Signal</keyword>
<comment type="caution">
    <text evidence="13">The sequence shown here is derived from an EMBL/GenBank/DDBJ whole genome shotgun (WGS) entry which is preliminary data.</text>
</comment>
<keyword evidence="4 10" id="KW-0808">Transferase</keyword>
<dbReference type="GO" id="GO:0016740">
    <property type="term" value="F:transferase activity"/>
    <property type="evidence" value="ECO:0007669"/>
    <property type="project" value="UniProtKB-UniRule"/>
</dbReference>
<evidence type="ECO:0000256" key="3">
    <source>
        <dbReference type="ARBA" id="ARBA00022630"/>
    </source>
</evidence>
<dbReference type="Proteomes" id="UP000886740">
    <property type="component" value="Unassembled WGS sequence"/>
</dbReference>
<name>A0A9D1X683_9BACT</name>
<evidence type="ECO:0000256" key="4">
    <source>
        <dbReference type="ARBA" id="ARBA00022679"/>
    </source>
</evidence>
<proteinExistence type="inferred from homology"/>
<comment type="similarity">
    <text evidence="10">Belongs to the ApbE family.</text>
</comment>
<accession>A0A9D1X683</accession>
<evidence type="ECO:0000256" key="8">
    <source>
        <dbReference type="ARBA" id="ARBA00031306"/>
    </source>
</evidence>
<gene>
    <name evidence="13" type="ORF">H9977_01150</name>
</gene>
<evidence type="ECO:0000256" key="10">
    <source>
        <dbReference type="PIRNR" id="PIRNR006268"/>
    </source>
</evidence>
<comment type="cofactor">
    <cofactor evidence="11">
        <name>Mg(2+)</name>
        <dbReference type="ChEBI" id="CHEBI:18420"/>
    </cofactor>
    <cofactor evidence="11">
        <name>Mn(2+)</name>
        <dbReference type="ChEBI" id="CHEBI:29035"/>
    </cofactor>
    <text evidence="11">Magnesium. Can also use manganese.</text>
</comment>
<feature type="binding site" evidence="11">
    <location>
        <position position="279"/>
    </location>
    <ligand>
        <name>Mg(2+)</name>
        <dbReference type="ChEBI" id="CHEBI:18420"/>
    </ligand>
</feature>
<feature type="binding site" evidence="11">
    <location>
        <position position="160"/>
    </location>
    <ligand>
        <name>Mg(2+)</name>
        <dbReference type="ChEBI" id="CHEBI:18420"/>
    </ligand>
</feature>
<reference evidence="13" key="1">
    <citation type="journal article" date="2021" name="PeerJ">
        <title>Extensive microbial diversity within the chicken gut microbiome revealed by metagenomics and culture.</title>
        <authorList>
            <person name="Gilroy R."/>
            <person name="Ravi A."/>
            <person name="Getino M."/>
            <person name="Pursley I."/>
            <person name="Horton D.L."/>
            <person name="Alikhan N.F."/>
            <person name="Baker D."/>
            <person name="Gharbi K."/>
            <person name="Hall N."/>
            <person name="Watson M."/>
            <person name="Adriaenssens E.M."/>
            <person name="Foster-Nyarko E."/>
            <person name="Jarju S."/>
            <person name="Secka A."/>
            <person name="Antonio M."/>
            <person name="Oren A."/>
            <person name="Chaudhuri R.R."/>
            <person name="La Ragione R."/>
            <person name="Hildebrand F."/>
            <person name="Pallen M.J."/>
        </authorList>
    </citation>
    <scope>NUCLEOTIDE SEQUENCE</scope>
    <source>
        <strain evidence="13">ChiGjej6B6-14162</strain>
    </source>
</reference>
<comment type="catalytic activity">
    <reaction evidence="9 10">
        <text>L-threonyl-[protein] + FAD = FMN-L-threonyl-[protein] + AMP + H(+)</text>
        <dbReference type="Rhea" id="RHEA:36847"/>
        <dbReference type="Rhea" id="RHEA-COMP:11060"/>
        <dbReference type="Rhea" id="RHEA-COMP:11061"/>
        <dbReference type="ChEBI" id="CHEBI:15378"/>
        <dbReference type="ChEBI" id="CHEBI:30013"/>
        <dbReference type="ChEBI" id="CHEBI:57692"/>
        <dbReference type="ChEBI" id="CHEBI:74257"/>
        <dbReference type="ChEBI" id="CHEBI:456215"/>
        <dbReference type="EC" id="2.7.1.180"/>
    </reaction>
</comment>
<dbReference type="EMBL" id="DXEL01000011">
    <property type="protein sequence ID" value="HIX73652.1"/>
    <property type="molecule type" value="Genomic_DNA"/>
</dbReference>
<evidence type="ECO:0000256" key="9">
    <source>
        <dbReference type="ARBA" id="ARBA00048540"/>
    </source>
</evidence>
<evidence type="ECO:0000256" key="2">
    <source>
        <dbReference type="ARBA" id="ARBA00016337"/>
    </source>
</evidence>
<evidence type="ECO:0000256" key="1">
    <source>
        <dbReference type="ARBA" id="ARBA00011955"/>
    </source>
</evidence>
<dbReference type="PANTHER" id="PTHR30040:SF2">
    <property type="entry name" value="FAD:PROTEIN FMN TRANSFERASE"/>
    <property type="match status" value="1"/>
</dbReference>
<evidence type="ECO:0000313" key="14">
    <source>
        <dbReference type="Proteomes" id="UP000886740"/>
    </source>
</evidence>
<evidence type="ECO:0000256" key="11">
    <source>
        <dbReference type="PIRSR" id="PIRSR006268-2"/>
    </source>
</evidence>
<feature type="chain" id="PRO_5039939759" description="FAD:protein FMN transferase" evidence="12">
    <location>
        <begin position="20"/>
        <end position="340"/>
    </location>
</feature>
<dbReference type="GO" id="GO:0046872">
    <property type="term" value="F:metal ion binding"/>
    <property type="evidence" value="ECO:0007669"/>
    <property type="project" value="UniProtKB-UniRule"/>
</dbReference>
<keyword evidence="7 10" id="KW-0460">Magnesium</keyword>
<dbReference type="SUPFAM" id="SSF143631">
    <property type="entry name" value="ApbE-like"/>
    <property type="match status" value="1"/>
</dbReference>
<evidence type="ECO:0000256" key="6">
    <source>
        <dbReference type="ARBA" id="ARBA00022827"/>
    </source>
</evidence>
<keyword evidence="3 10" id="KW-0285">Flavoprotein</keyword>
<dbReference type="InterPro" id="IPR024932">
    <property type="entry name" value="ApbE"/>
</dbReference>
<evidence type="ECO:0000256" key="7">
    <source>
        <dbReference type="ARBA" id="ARBA00022842"/>
    </source>
</evidence>
<dbReference type="Gene3D" id="3.10.520.10">
    <property type="entry name" value="ApbE-like domains"/>
    <property type="match status" value="1"/>
</dbReference>
<evidence type="ECO:0000256" key="12">
    <source>
        <dbReference type="SAM" id="SignalP"/>
    </source>
</evidence>
<dbReference type="EC" id="2.7.1.180" evidence="1 10"/>
<sequence length="340" mass="37936">MRFLILILGLVGVCLSGCAPEPTYYEVTGRLHTPYHIKFQYTESLEEEIDAQLDYFYHLFNAFDSTSVISQVNRGEPVEVDTLFQKVFNRAQEVAALTDGAYDITCAPLINLWGFGFKDGDTVTAAVIDSVRAFIGYEKVHLEGNRVVKADPRVILNMSSIADGTVCDMIAAMFESKGIQNYMVEFGGEMRVKGLNPSGEAWRLGITKPTDDSTGLNQELQQIIRFPMPRGMATSGNYRNFYVKDGKKYAHTIDPIEGCPVQRDILSATIVAADGMTADACATAFMVLGSERAKRFYERMKGIDYYIICADSTGQGFRVEYSPGFRQYLLENSVISRHEN</sequence>
<evidence type="ECO:0000256" key="5">
    <source>
        <dbReference type="ARBA" id="ARBA00022723"/>
    </source>
</evidence>
<dbReference type="InterPro" id="IPR003374">
    <property type="entry name" value="ApbE-like_sf"/>
</dbReference>
<protein>
    <recommendedName>
        <fullName evidence="2 10">FAD:protein FMN transferase</fullName>
        <ecNumber evidence="1 10">2.7.1.180</ecNumber>
    </recommendedName>
    <alternativeName>
        <fullName evidence="8 10">Flavin transferase</fullName>
    </alternativeName>
</protein>
<dbReference type="PIRSF" id="PIRSF006268">
    <property type="entry name" value="ApbE"/>
    <property type="match status" value="1"/>
</dbReference>
<reference evidence="13" key="2">
    <citation type="submission" date="2021-04" db="EMBL/GenBank/DDBJ databases">
        <authorList>
            <person name="Gilroy R."/>
        </authorList>
    </citation>
    <scope>NUCLEOTIDE SEQUENCE</scope>
    <source>
        <strain evidence="13">ChiGjej6B6-14162</strain>
    </source>
</reference>
<dbReference type="PANTHER" id="PTHR30040">
    <property type="entry name" value="THIAMINE BIOSYNTHESIS LIPOPROTEIN APBE"/>
    <property type="match status" value="1"/>
</dbReference>
<feature type="binding site" evidence="11">
    <location>
        <position position="283"/>
    </location>
    <ligand>
        <name>Mg(2+)</name>
        <dbReference type="ChEBI" id="CHEBI:18420"/>
    </ligand>
</feature>
<keyword evidence="5 10" id="KW-0479">Metal-binding</keyword>
<feature type="signal peptide" evidence="12">
    <location>
        <begin position="1"/>
        <end position="19"/>
    </location>
</feature>
<organism evidence="13 14">
    <name type="scientific">Candidatus Parabacteroides intestinipullorum</name>
    <dbReference type="NCBI Taxonomy" id="2838723"/>
    <lineage>
        <taxon>Bacteria</taxon>
        <taxon>Pseudomonadati</taxon>
        <taxon>Bacteroidota</taxon>
        <taxon>Bacteroidia</taxon>
        <taxon>Bacteroidales</taxon>
        <taxon>Tannerellaceae</taxon>
        <taxon>Parabacteroides</taxon>
    </lineage>
</organism>
<dbReference type="AlphaFoldDB" id="A0A9D1X683"/>
<evidence type="ECO:0000313" key="13">
    <source>
        <dbReference type="EMBL" id="HIX73652.1"/>
    </source>
</evidence>
<keyword evidence="6 10" id="KW-0274">FAD</keyword>
<dbReference type="Pfam" id="PF02424">
    <property type="entry name" value="ApbE"/>
    <property type="match status" value="1"/>
</dbReference>